<feature type="active site" evidence="7 9">
    <location>
        <position position="126"/>
    </location>
</feature>
<keyword evidence="2 12" id="KW-0934">Plastid</keyword>
<dbReference type="InterPro" id="IPR018215">
    <property type="entry name" value="ClpP_Ser_AS"/>
</dbReference>
<dbReference type="GO" id="GO:0009570">
    <property type="term" value="C:chloroplast stroma"/>
    <property type="evidence" value="ECO:0007669"/>
    <property type="project" value="UniProtKB-SubCell"/>
</dbReference>
<evidence type="ECO:0000256" key="9">
    <source>
        <dbReference type="PROSITE-ProRule" id="PRU10086"/>
    </source>
</evidence>
<dbReference type="PROSITE" id="PS00381">
    <property type="entry name" value="CLP_PROTEASE_SER"/>
    <property type="match status" value="1"/>
</dbReference>
<dbReference type="InterPro" id="IPR023562">
    <property type="entry name" value="ClpP/TepA"/>
</dbReference>
<evidence type="ECO:0000256" key="6">
    <source>
        <dbReference type="ARBA" id="ARBA00034021"/>
    </source>
</evidence>
<dbReference type="Gene3D" id="3.90.226.10">
    <property type="entry name" value="2-enoyl-CoA Hydratase, Chain A, domain 1"/>
    <property type="match status" value="1"/>
</dbReference>
<evidence type="ECO:0000313" key="12">
    <source>
        <dbReference type="EMBL" id="AIT93316.1"/>
    </source>
</evidence>
<keyword evidence="3 7" id="KW-0645">Protease</keyword>
<organism evidence="12">
    <name type="scientific">Symbiochloris handae</name>
    <dbReference type="NCBI Taxonomy" id="1853882"/>
    <lineage>
        <taxon>Eukaryota</taxon>
        <taxon>Viridiplantae</taxon>
        <taxon>Chlorophyta</taxon>
        <taxon>core chlorophytes</taxon>
        <taxon>Trebouxiophyceae</taxon>
        <taxon>Trebouxiales</taxon>
        <taxon>Trebouxiaceae</taxon>
        <taxon>Symbiochloris</taxon>
    </lineage>
</organism>
<dbReference type="CDD" id="cd07017">
    <property type="entry name" value="S14_ClpP_2"/>
    <property type="match status" value="1"/>
</dbReference>
<sequence>MPIGVPLVTFRLPGDPEPQWIDLYNRLYRERVLFLCQELDDYLANQLISIMVYLNIEDDSKSLYMYINSPGGSVTCGIGVYDCINFVKADVTTICVGTAASMASFVLAGGERGQRIAFPNSRIMIHQPEGGSEGQSSEILAESAEVMRLRREVGRIYAERTGQSFSQISRDMDRDQFMSAIEAKEYGLIDQVAAESNAGRLN</sequence>
<dbReference type="EC" id="3.4.21.92" evidence="7 10"/>
<comment type="subunit">
    <text evidence="7">Component of the chloroplastic Clp protease core complex.</text>
</comment>
<evidence type="ECO:0000256" key="5">
    <source>
        <dbReference type="ARBA" id="ARBA00022825"/>
    </source>
</evidence>
<dbReference type="SUPFAM" id="SSF52096">
    <property type="entry name" value="ClpP/crotonase"/>
    <property type="match status" value="1"/>
</dbReference>
<dbReference type="PROSITE" id="PS00382">
    <property type="entry name" value="CLP_PROTEASE_HIS"/>
    <property type="match status" value="1"/>
</dbReference>
<keyword evidence="12" id="KW-0150">Chloroplast</keyword>
<dbReference type="GO" id="GO:0009368">
    <property type="term" value="C:endopeptidase Clp complex"/>
    <property type="evidence" value="ECO:0007669"/>
    <property type="project" value="TreeGrafter"/>
</dbReference>
<dbReference type="AlphaFoldDB" id="A0A097KJF0"/>
<evidence type="ECO:0000256" key="2">
    <source>
        <dbReference type="ARBA" id="ARBA00022640"/>
    </source>
</evidence>
<evidence type="ECO:0000256" key="11">
    <source>
        <dbReference type="RuleBase" id="RU003567"/>
    </source>
</evidence>
<dbReference type="HAMAP" id="MF_00444">
    <property type="entry name" value="ClpP"/>
    <property type="match status" value="1"/>
</dbReference>
<evidence type="ECO:0000256" key="1">
    <source>
        <dbReference type="ARBA" id="ARBA00007039"/>
    </source>
</evidence>
<dbReference type="PANTHER" id="PTHR10381:SF15">
    <property type="entry name" value="CHLOROPLASTIC ATP-DEPENDENT CLP PROTEASE PROTEOLYTIC SUBUNIT 1"/>
    <property type="match status" value="1"/>
</dbReference>
<dbReference type="NCBIfam" id="NF001368">
    <property type="entry name" value="PRK00277.1"/>
    <property type="match status" value="1"/>
</dbReference>
<keyword evidence="5 7" id="KW-0720">Serine protease</keyword>
<keyword evidence="4 7" id="KW-0378">Hydrolase</keyword>
<feature type="active site" evidence="8">
    <location>
        <position position="101"/>
    </location>
</feature>
<gene>
    <name evidence="7 12" type="primary">clpP</name>
</gene>
<dbReference type="RefSeq" id="YP_009104775.1">
    <property type="nucleotide sequence ID" value="NC_025524.1"/>
</dbReference>
<evidence type="ECO:0000256" key="7">
    <source>
        <dbReference type="HAMAP-Rule" id="MF_00444"/>
    </source>
</evidence>
<protein>
    <recommendedName>
        <fullName evidence="7 11">ATP-dependent Clp protease proteolytic subunit</fullName>
        <ecNumber evidence="7 10">3.4.21.92</ecNumber>
    </recommendedName>
    <alternativeName>
        <fullName evidence="7">Endopeptidase Clp</fullName>
    </alternativeName>
</protein>
<evidence type="ECO:0000256" key="3">
    <source>
        <dbReference type="ARBA" id="ARBA00022670"/>
    </source>
</evidence>
<dbReference type="InterPro" id="IPR029045">
    <property type="entry name" value="ClpP/crotonase-like_dom_sf"/>
</dbReference>
<name>A0A097KJF0_9CHLO</name>
<dbReference type="GeneID" id="31078364"/>
<dbReference type="PANTHER" id="PTHR10381">
    <property type="entry name" value="ATP-DEPENDENT CLP PROTEASE PROTEOLYTIC SUBUNIT"/>
    <property type="match status" value="1"/>
</dbReference>
<dbReference type="Pfam" id="PF00574">
    <property type="entry name" value="CLP_protease"/>
    <property type="match status" value="1"/>
</dbReference>
<accession>A0A097KJF0</accession>
<proteinExistence type="inferred from homology"/>
<dbReference type="GO" id="GO:0051117">
    <property type="term" value="F:ATPase binding"/>
    <property type="evidence" value="ECO:0007669"/>
    <property type="project" value="TreeGrafter"/>
</dbReference>
<dbReference type="GO" id="GO:0006515">
    <property type="term" value="P:protein quality control for misfolded or incompletely synthesized proteins"/>
    <property type="evidence" value="ECO:0007669"/>
    <property type="project" value="TreeGrafter"/>
</dbReference>
<dbReference type="PRINTS" id="PR00127">
    <property type="entry name" value="CLPPROTEASEP"/>
</dbReference>
<reference evidence="12" key="1">
    <citation type="journal article" date="2014" name="BMC Evol. Biol.">
        <title>Chloroplast phylogenomic analysis resolves deep-level relationships within the green algal class Trebouxiophyceae.</title>
        <authorList>
            <person name="Lemieux C."/>
            <person name="Otis C."/>
            <person name="Turmel M."/>
        </authorList>
    </citation>
    <scope>NUCLEOTIDE SEQUENCE</scope>
</reference>
<evidence type="ECO:0000256" key="4">
    <source>
        <dbReference type="ARBA" id="ARBA00022801"/>
    </source>
</evidence>
<dbReference type="EMBL" id="KM462860">
    <property type="protein sequence ID" value="AIT93316.1"/>
    <property type="molecule type" value="Genomic_DNA"/>
</dbReference>
<geneLocation type="chloroplast" evidence="12"/>
<dbReference type="InterPro" id="IPR033135">
    <property type="entry name" value="ClpP_His_AS"/>
</dbReference>
<dbReference type="GO" id="GO:0004176">
    <property type="term" value="F:ATP-dependent peptidase activity"/>
    <property type="evidence" value="ECO:0007669"/>
    <property type="project" value="InterPro"/>
</dbReference>
<comment type="function">
    <text evidence="7">Cleaves peptides in various proteins in a process that requires ATP hydrolysis. Has a chymotrypsin-like activity. Plays a major role in the degradation of misfolded proteins.</text>
</comment>
<evidence type="ECO:0000256" key="8">
    <source>
        <dbReference type="PROSITE-ProRule" id="PRU10085"/>
    </source>
</evidence>
<comment type="subcellular location">
    <subcellularLocation>
        <location evidence="7">Plastid</location>
        <location evidence="7">Chloroplast stroma</location>
    </subcellularLocation>
</comment>
<dbReference type="GO" id="GO:0004252">
    <property type="term" value="F:serine-type endopeptidase activity"/>
    <property type="evidence" value="ECO:0007669"/>
    <property type="project" value="UniProtKB-UniRule"/>
</dbReference>
<dbReference type="InterPro" id="IPR001907">
    <property type="entry name" value="ClpP"/>
</dbReference>
<comment type="similarity">
    <text evidence="1 7 11">Belongs to the peptidase S14 family.</text>
</comment>
<feature type="active site" description="Nucleophile" evidence="7">
    <location>
        <position position="101"/>
    </location>
</feature>
<evidence type="ECO:0000256" key="10">
    <source>
        <dbReference type="RuleBase" id="RU000549"/>
    </source>
</evidence>
<comment type="catalytic activity">
    <reaction evidence="6 7 9">
        <text>Hydrolysis of proteins to small peptides in the presence of ATP and magnesium. alpha-casein is the usual test substrate. In the absence of ATP, only oligopeptides shorter than five residues are hydrolyzed (such as succinyl-Leu-Tyr-|-NHMec, and Leu-Tyr-Leu-|-Tyr-Trp, in which cleavage of the -Tyr-|-Leu- and -Tyr-|-Trp bonds also occurs).</text>
        <dbReference type="EC" id="3.4.21.92"/>
    </reaction>
</comment>